<sequence length="197" mass="22594">MFDTTGISVKNNLRMEIALWAIPWPDIHLSPIDLPTDQTDLLTNVWMDCTYTGRKTPDRHLSVHSTWTDQTGLTPLLCPRRCWHQTPDQTKLPPCPHAQARPDRHPLNTCCYTAPTTTLTKLLSFTQMVSLHFHRPSLENLLSYSQGPSLTFKTLTELNCYQHILSIRGCCTTACKTRPTNPHQEQQSVIWQDTDQR</sequence>
<name>A0A5B7DSM6_PORTR</name>
<dbReference type="Proteomes" id="UP000324222">
    <property type="component" value="Unassembled WGS sequence"/>
</dbReference>
<dbReference type="AlphaFoldDB" id="A0A5B7DSM6"/>
<evidence type="ECO:0000313" key="2">
    <source>
        <dbReference type="Proteomes" id="UP000324222"/>
    </source>
</evidence>
<reference evidence="1 2" key="1">
    <citation type="submission" date="2019-05" db="EMBL/GenBank/DDBJ databases">
        <title>Another draft genome of Portunus trituberculatus and its Hox gene families provides insights of decapod evolution.</title>
        <authorList>
            <person name="Jeong J.-H."/>
            <person name="Song I."/>
            <person name="Kim S."/>
            <person name="Choi T."/>
            <person name="Kim D."/>
            <person name="Ryu S."/>
            <person name="Kim W."/>
        </authorList>
    </citation>
    <scope>NUCLEOTIDE SEQUENCE [LARGE SCALE GENOMIC DNA]</scope>
    <source>
        <tissue evidence="1">Muscle</tissue>
    </source>
</reference>
<accession>A0A5B7DSM6</accession>
<dbReference type="EMBL" id="VSRR010001327">
    <property type="protein sequence ID" value="MPC24420.1"/>
    <property type="molecule type" value="Genomic_DNA"/>
</dbReference>
<gene>
    <name evidence="1" type="ORF">E2C01_017501</name>
</gene>
<proteinExistence type="predicted"/>
<evidence type="ECO:0000313" key="1">
    <source>
        <dbReference type="EMBL" id="MPC24420.1"/>
    </source>
</evidence>
<organism evidence="1 2">
    <name type="scientific">Portunus trituberculatus</name>
    <name type="common">Swimming crab</name>
    <name type="synonym">Neptunus trituberculatus</name>
    <dbReference type="NCBI Taxonomy" id="210409"/>
    <lineage>
        <taxon>Eukaryota</taxon>
        <taxon>Metazoa</taxon>
        <taxon>Ecdysozoa</taxon>
        <taxon>Arthropoda</taxon>
        <taxon>Crustacea</taxon>
        <taxon>Multicrustacea</taxon>
        <taxon>Malacostraca</taxon>
        <taxon>Eumalacostraca</taxon>
        <taxon>Eucarida</taxon>
        <taxon>Decapoda</taxon>
        <taxon>Pleocyemata</taxon>
        <taxon>Brachyura</taxon>
        <taxon>Eubrachyura</taxon>
        <taxon>Portunoidea</taxon>
        <taxon>Portunidae</taxon>
        <taxon>Portuninae</taxon>
        <taxon>Portunus</taxon>
    </lineage>
</organism>
<protein>
    <submittedName>
        <fullName evidence="1">Uncharacterized protein</fullName>
    </submittedName>
</protein>
<keyword evidence="2" id="KW-1185">Reference proteome</keyword>
<comment type="caution">
    <text evidence="1">The sequence shown here is derived from an EMBL/GenBank/DDBJ whole genome shotgun (WGS) entry which is preliminary data.</text>
</comment>